<sequence length="208" mass="21709">MPTEPTGASAGAEGRAGGPPRRARRRAGVLAAAVAVPALTMGVSVPVAADGAAEGGAPAGIRACESGDYKLIYEGREAAAGTMYIRFAMARIMGDGPGEEPCVQYTPVAMHWIDTFEGERVGDWARYDDDPPEPFVVEPGGVADLTVRQPNPLNYPEEDCEPQPVAGIQVYLRFEDDEGVYGPTGGQDVMCSLPGKGVPTVFVEPSGA</sequence>
<proteinExistence type="predicted"/>
<evidence type="ECO:0000256" key="1">
    <source>
        <dbReference type="SAM" id="MobiDB-lite"/>
    </source>
</evidence>
<evidence type="ECO:0000313" key="3">
    <source>
        <dbReference type="Proteomes" id="UP001165685"/>
    </source>
</evidence>
<dbReference type="RefSeq" id="WP_270680425.1">
    <property type="nucleotide sequence ID" value="NZ_JAQFWP010000063.1"/>
</dbReference>
<gene>
    <name evidence="2" type="ORF">O4U47_25055</name>
</gene>
<dbReference type="EMBL" id="JAQFWP010000063">
    <property type="protein sequence ID" value="MDA2807803.1"/>
    <property type="molecule type" value="Genomic_DNA"/>
</dbReference>
<comment type="caution">
    <text evidence="2">The sequence shown here is derived from an EMBL/GenBank/DDBJ whole genome shotgun (WGS) entry which is preliminary data.</text>
</comment>
<dbReference type="Proteomes" id="UP001165685">
    <property type="component" value="Unassembled WGS sequence"/>
</dbReference>
<reference evidence="2" key="1">
    <citation type="submission" date="2023-01" db="EMBL/GenBank/DDBJ databases">
        <title>Draft genome sequence of Nocardiopsis sp. LSu2-4 isolated from halophytes.</title>
        <authorList>
            <person name="Duangmal K."/>
            <person name="Chantavorakit T."/>
        </authorList>
    </citation>
    <scope>NUCLEOTIDE SEQUENCE</scope>
    <source>
        <strain evidence="2">LSu2-4</strain>
    </source>
</reference>
<accession>A0ABT4TSY4</accession>
<evidence type="ECO:0000313" key="2">
    <source>
        <dbReference type="EMBL" id="MDA2807803.1"/>
    </source>
</evidence>
<name>A0ABT4TSY4_9ACTN</name>
<keyword evidence="3" id="KW-1185">Reference proteome</keyword>
<feature type="region of interest" description="Disordered" evidence="1">
    <location>
        <begin position="1"/>
        <end position="24"/>
    </location>
</feature>
<organism evidence="2 3">
    <name type="scientific">Nocardiopsis suaedae</name>
    <dbReference type="NCBI Taxonomy" id="3018444"/>
    <lineage>
        <taxon>Bacteria</taxon>
        <taxon>Bacillati</taxon>
        <taxon>Actinomycetota</taxon>
        <taxon>Actinomycetes</taxon>
        <taxon>Streptosporangiales</taxon>
        <taxon>Nocardiopsidaceae</taxon>
        <taxon>Nocardiopsis</taxon>
    </lineage>
</organism>
<protein>
    <recommendedName>
        <fullName evidence="4">DUF4232 domain-containing protein</fullName>
    </recommendedName>
</protein>
<evidence type="ECO:0008006" key="4">
    <source>
        <dbReference type="Google" id="ProtNLM"/>
    </source>
</evidence>